<dbReference type="Proteomes" id="UP000308489">
    <property type="component" value="Chromosome 1"/>
</dbReference>
<reference evidence="1 2" key="1">
    <citation type="submission" date="2019-05" db="EMBL/GenBank/DDBJ databases">
        <authorList>
            <consortium name="Pathogen Informatics"/>
        </authorList>
    </citation>
    <scope>NUCLEOTIDE SEQUENCE [LARGE SCALE GENOMIC DNA]</scope>
    <source>
        <strain evidence="1 2">NCTC503</strain>
    </source>
</reference>
<dbReference type="EMBL" id="LR590481">
    <property type="protein sequence ID" value="VTQ90616.1"/>
    <property type="molecule type" value="Genomic_DNA"/>
</dbReference>
<dbReference type="PANTHER" id="PTHR28055">
    <property type="entry name" value="ALTERED INHERITANCE OF MITOCHONDRIA PROTEIN 41, MITOCHONDRIAL"/>
    <property type="match status" value="1"/>
</dbReference>
<dbReference type="AlphaFoldDB" id="A0A4U9RH63"/>
<dbReference type="InterPro" id="IPR003789">
    <property type="entry name" value="Asn/Gln_tRNA_amidoTrase-B-like"/>
</dbReference>
<dbReference type="OrthoDB" id="9794041at2"/>
<evidence type="ECO:0000313" key="2">
    <source>
        <dbReference type="Proteomes" id="UP000308489"/>
    </source>
</evidence>
<dbReference type="Gene3D" id="1.10.10.410">
    <property type="match status" value="1"/>
</dbReference>
<dbReference type="PANTHER" id="PTHR28055:SF1">
    <property type="entry name" value="ALTERED INHERITANCE OF MITOCHONDRIA PROTEIN 41, MITOCHONDRIAL"/>
    <property type="match status" value="1"/>
</dbReference>
<dbReference type="InterPro" id="IPR042184">
    <property type="entry name" value="YqeY/Aim41_N"/>
</dbReference>
<gene>
    <name evidence="1" type="primary">yqeY</name>
    <name evidence="1" type="ORF">NCTC503_01639</name>
</gene>
<dbReference type="RefSeq" id="WP_138210270.1">
    <property type="nucleotide sequence ID" value="NZ_CBCRUQ010000005.1"/>
</dbReference>
<dbReference type="GO" id="GO:0016884">
    <property type="term" value="F:carbon-nitrogen ligase activity, with glutamine as amido-N-donor"/>
    <property type="evidence" value="ECO:0007669"/>
    <property type="project" value="InterPro"/>
</dbReference>
<accession>A0A4U9RH63</accession>
<dbReference type="SUPFAM" id="SSF89095">
    <property type="entry name" value="GatB/YqeY motif"/>
    <property type="match status" value="1"/>
</dbReference>
<proteinExistence type="predicted"/>
<name>A0A4U9RH63_HATHI</name>
<keyword evidence="2" id="KW-1185">Reference proteome</keyword>
<evidence type="ECO:0000313" key="1">
    <source>
        <dbReference type="EMBL" id="VTQ90616.1"/>
    </source>
</evidence>
<dbReference type="Gene3D" id="1.10.1510.10">
    <property type="entry name" value="Uncharacterised protein YqeY/AIM41 PF09424, N-terminal domain"/>
    <property type="match status" value="1"/>
</dbReference>
<organism evidence="1 2">
    <name type="scientific">Hathewaya histolytica</name>
    <name type="common">Clostridium histolyticum</name>
    <dbReference type="NCBI Taxonomy" id="1498"/>
    <lineage>
        <taxon>Bacteria</taxon>
        <taxon>Bacillati</taxon>
        <taxon>Bacillota</taxon>
        <taxon>Clostridia</taxon>
        <taxon>Eubacteriales</taxon>
        <taxon>Clostridiaceae</taxon>
        <taxon>Hathewaya</taxon>
    </lineage>
</organism>
<dbReference type="InterPro" id="IPR019004">
    <property type="entry name" value="YqeY/Aim41"/>
</dbReference>
<dbReference type="KEGG" id="hhw:NCTC503_01639"/>
<dbReference type="Pfam" id="PF09424">
    <property type="entry name" value="YqeY"/>
    <property type="match status" value="1"/>
</dbReference>
<protein>
    <submittedName>
        <fullName evidence="1">GatB/Yqey domain-containing protein</fullName>
    </submittedName>
</protein>
<dbReference type="InterPro" id="IPR023168">
    <property type="entry name" value="GatB_Yqey_C_2"/>
</dbReference>
<sequence>MSLKEVLQQDWKDAVKAKDKLKTSVISMAKAAVLLYEKSSASSEVTDDIVIDIISKEIKQRREAIVEFEKGNRTDLIKAAQEEIEILLKYLPQQLTENEIKEIIEKSATEVGASSMKDMGKLMSALVPKTKGKADGKLVSTLVKEYLNK</sequence>